<comment type="caution">
    <text evidence="2">The sequence shown here is derived from an EMBL/GenBank/DDBJ whole genome shotgun (WGS) entry which is preliminary data.</text>
</comment>
<gene>
    <name evidence="2" type="ORF">OGATHE_000679</name>
</gene>
<reference evidence="2" key="1">
    <citation type="journal article" date="2021" name="Open Biol.">
        <title>Shared evolutionary footprints suggest mitochondrial oxidative damage underlies multiple complex I losses in fungi.</title>
        <authorList>
            <person name="Schikora-Tamarit M.A."/>
            <person name="Marcet-Houben M."/>
            <person name="Nosek J."/>
            <person name="Gabaldon T."/>
        </authorList>
    </citation>
    <scope>NUCLEOTIDE SEQUENCE</scope>
    <source>
        <strain evidence="2">NCAIM Y.01608</strain>
    </source>
</reference>
<accession>A0A9P8PV96</accession>
<proteinExistence type="predicted"/>
<organism evidence="2 3">
    <name type="scientific">Ogataea polymorpha</name>
    <dbReference type="NCBI Taxonomy" id="460523"/>
    <lineage>
        <taxon>Eukaryota</taxon>
        <taxon>Fungi</taxon>
        <taxon>Dikarya</taxon>
        <taxon>Ascomycota</taxon>
        <taxon>Saccharomycotina</taxon>
        <taxon>Pichiomycetes</taxon>
        <taxon>Pichiales</taxon>
        <taxon>Pichiaceae</taxon>
        <taxon>Ogataea</taxon>
    </lineage>
</organism>
<feature type="compositionally biased region" description="Basic and acidic residues" evidence="1">
    <location>
        <begin position="57"/>
        <end position="68"/>
    </location>
</feature>
<protein>
    <submittedName>
        <fullName evidence="2">Uncharacterized protein</fullName>
    </submittedName>
</protein>
<keyword evidence="3" id="KW-1185">Reference proteome</keyword>
<name>A0A9P8PV96_9ASCO</name>
<dbReference type="Proteomes" id="UP000788993">
    <property type="component" value="Unassembled WGS sequence"/>
</dbReference>
<feature type="compositionally biased region" description="Basic and acidic residues" evidence="1">
    <location>
        <begin position="94"/>
        <end position="104"/>
    </location>
</feature>
<feature type="compositionally biased region" description="Polar residues" evidence="1">
    <location>
        <begin position="82"/>
        <end position="92"/>
    </location>
</feature>
<evidence type="ECO:0000256" key="1">
    <source>
        <dbReference type="SAM" id="MobiDB-lite"/>
    </source>
</evidence>
<dbReference type="EMBL" id="JAEUBD010000095">
    <property type="protein sequence ID" value="KAH3678024.1"/>
    <property type="molecule type" value="Genomic_DNA"/>
</dbReference>
<evidence type="ECO:0000313" key="2">
    <source>
        <dbReference type="EMBL" id="KAH3678024.1"/>
    </source>
</evidence>
<sequence>MVVDDVEQLGRSHNVHCTPTNTRNDVDEGKNPHRKISNKIPGKHHLSETKLGSVDGEEGHRNGTKDIEENNDQNRGSKVKTKNTVGQTSNVEGGNHHVGREPHGRTGPKRALGFFLHGNHFNASCLTMKHTHDVGVEARESGLLHLGGLLDERLVAQRLVDLLLRVWDHFVLIERADNVRLYRKFFTHDDMRPDNRSCAANNPESPTALLYLISV</sequence>
<dbReference type="AlphaFoldDB" id="A0A9P8PV96"/>
<feature type="region of interest" description="Disordered" evidence="1">
    <location>
        <begin position="1"/>
        <end position="110"/>
    </location>
</feature>
<evidence type="ECO:0000313" key="3">
    <source>
        <dbReference type="Proteomes" id="UP000788993"/>
    </source>
</evidence>
<feature type="compositionally biased region" description="Basic residues" evidence="1">
    <location>
        <begin position="32"/>
        <end position="44"/>
    </location>
</feature>
<reference evidence="2" key="2">
    <citation type="submission" date="2021-01" db="EMBL/GenBank/DDBJ databases">
        <authorList>
            <person name="Schikora-Tamarit M.A."/>
        </authorList>
    </citation>
    <scope>NUCLEOTIDE SEQUENCE</scope>
    <source>
        <strain evidence="2">NCAIM Y.01608</strain>
    </source>
</reference>